<gene>
    <name evidence="1" type="ORF">AB432_005500</name>
</gene>
<dbReference type="AlphaFoldDB" id="A0A2Z4MDI2"/>
<evidence type="ECO:0000313" key="1">
    <source>
        <dbReference type="EMBL" id="AWX54524.1"/>
    </source>
</evidence>
<dbReference type="EMBL" id="CP030117">
    <property type="protein sequence ID" value="AWX54524.1"/>
    <property type="molecule type" value="Genomic_DNA"/>
</dbReference>
<evidence type="ECO:0000313" key="2">
    <source>
        <dbReference type="Proteomes" id="UP000036061"/>
    </source>
</evidence>
<organism evidence="1 2">
    <name type="scientific">Brevibacillus brevis</name>
    <name type="common">Bacillus brevis</name>
    <dbReference type="NCBI Taxonomy" id="1393"/>
    <lineage>
        <taxon>Bacteria</taxon>
        <taxon>Bacillati</taxon>
        <taxon>Bacillota</taxon>
        <taxon>Bacilli</taxon>
        <taxon>Bacillales</taxon>
        <taxon>Paenibacillaceae</taxon>
        <taxon>Brevibacillus</taxon>
    </lineage>
</organism>
<reference evidence="1 2" key="1">
    <citation type="journal article" date="2015" name="Genome Announc.">
        <title>Draft Genome Sequence of Brevibacillus brevis DZQ7, a Plant Growth-Promoting Rhizobacterium with Broad-Spectrum Antimicrobial Activity.</title>
        <authorList>
            <person name="Hou Q."/>
            <person name="Wang C."/>
            <person name="Hou X."/>
            <person name="Xia Z."/>
            <person name="Ye J."/>
            <person name="Liu K."/>
            <person name="Liu H."/>
            <person name="Wang J."/>
            <person name="Guo H."/>
            <person name="Yu X."/>
            <person name="Yang Y."/>
            <person name="Du B."/>
            <person name="Ding Y."/>
        </authorList>
    </citation>
    <scope>NUCLEOTIDE SEQUENCE [LARGE SCALE GENOMIC DNA]</scope>
    <source>
        <strain evidence="1 2">DZQ7</strain>
    </source>
</reference>
<name>A0A2Z4MDI2_BREBE</name>
<sequence>MKLPSDNEDEFVVLYSLARQADFPGQCSKVIFKTGWRPFFQHRERLSARCLLFLLFLFNADTYELFELVKHSTPKPTRCQSSCYLAGK</sequence>
<proteinExistence type="predicted"/>
<accession>A0A2Z4MDI2</accession>
<dbReference type="Proteomes" id="UP000036061">
    <property type="component" value="Chromosome"/>
</dbReference>
<protein>
    <submittedName>
        <fullName evidence="1">Uncharacterized protein</fullName>
    </submittedName>
</protein>